<keyword evidence="8" id="KW-1160">Virus entry into host cell</keyword>
<keyword evidence="7" id="KW-0233">DNA recombination</keyword>
<keyword evidence="5" id="KW-0229">DNA integration</keyword>
<reference evidence="14" key="1">
    <citation type="submission" date="2020-05" db="EMBL/GenBank/DDBJ databases">
        <authorList>
            <person name="Chiriac C."/>
            <person name="Salcher M."/>
            <person name="Ghai R."/>
            <person name="Kavagutti S V."/>
        </authorList>
    </citation>
    <scope>NUCLEOTIDE SEQUENCE</scope>
</reference>
<dbReference type="GO" id="GO:0006310">
    <property type="term" value="P:DNA recombination"/>
    <property type="evidence" value="ECO:0007669"/>
    <property type="project" value="UniProtKB-KW"/>
</dbReference>
<sequence length="391" mass="42996">MASIDKRTSASGTAYRVRYRIGSRDRALSFSTIDDAIAYQQLVERLGGADAERVQEARERPAASRVTVAECVLAHIDAKRNVTTGTRRGYHSILANHIDDTRLGSLPISAVIDADIDEWWDDQLAKGLSANTRSNQLVLLRAVFKTAIKDRTIASDPTSEIRVGRDGIREPMTFLSAGEFAVLLSEIPADYQALIIFLVGTGARWGEASALPVGNVDLDAEIPVVRITQAWKRTGKTERELGPPKSRAGIRTISLPPEVVDTFRHLVDERASDEFVFTNPKTGRYLYHDRFYAGVWAKAIKRLHATVDNQGQPCRPKLAKKVRIHDLRHTHASLQIAAGVNLLDLKVRLGHEKITTTVDTYGHLAPQALSIGAAAASAFLTQAVPRLELEA</sequence>
<evidence type="ECO:0000256" key="9">
    <source>
        <dbReference type="PROSITE-ProRule" id="PRU01248"/>
    </source>
</evidence>
<evidence type="ECO:0000259" key="11">
    <source>
        <dbReference type="PROSITE" id="PS51900"/>
    </source>
</evidence>
<keyword evidence="3" id="KW-0808">Transferase</keyword>
<keyword evidence="4" id="KW-0378">Hydrolase</keyword>
<proteinExistence type="inferred from homology"/>
<evidence type="ECO:0000313" key="15">
    <source>
        <dbReference type="EMBL" id="CAB4191447.1"/>
    </source>
</evidence>
<dbReference type="PROSITE" id="PS51900">
    <property type="entry name" value="CB"/>
    <property type="match status" value="1"/>
</dbReference>
<dbReference type="GO" id="GO:0016787">
    <property type="term" value="F:hydrolase activity"/>
    <property type="evidence" value="ECO:0007669"/>
    <property type="project" value="UniProtKB-KW"/>
</dbReference>
<feature type="domain" description="Tyr recombinase" evidence="10">
    <location>
        <begin position="170"/>
        <end position="374"/>
    </location>
</feature>
<evidence type="ECO:0000256" key="2">
    <source>
        <dbReference type="ARBA" id="ARBA00016082"/>
    </source>
</evidence>
<evidence type="ECO:0000256" key="6">
    <source>
        <dbReference type="ARBA" id="ARBA00023125"/>
    </source>
</evidence>
<dbReference type="EMBL" id="LR797125">
    <property type="protein sequence ID" value="CAB4188191.1"/>
    <property type="molecule type" value="Genomic_DNA"/>
</dbReference>
<dbReference type="Gene3D" id="1.10.443.10">
    <property type="entry name" value="Intergrase catalytic core"/>
    <property type="match status" value="1"/>
</dbReference>
<dbReference type="GO" id="GO:0075713">
    <property type="term" value="P:establishment of integrated proviral latency"/>
    <property type="evidence" value="ECO:0007669"/>
    <property type="project" value="UniProtKB-KW"/>
</dbReference>
<dbReference type="EMBL" id="LR798413">
    <property type="protein sequence ID" value="CAB5229676.1"/>
    <property type="molecule type" value="Genomic_DNA"/>
</dbReference>
<evidence type="ECO:0000313" key="14">
    <source>
        <dbReference type="EMBL" id="CAB4188191.1"/>
    </source>
</evidence>
<evidence type="ECO:0000259" key="10">
    <source>
        <dbReference type="PROSITE" id="PS51898"/>
    </source>
</evidence>
<dbReference type="InterPro" id="IPR050090">
    <property type="entry name" value="Tyrosine_recombinase_XerCD"/>
</dbReference>
<dbReference type="SUPFAM" id="SSF56349">
    <property type="entry name" value="DNA breaking-rejoining enzymes"/>
    <property type="match status" value="1"/>
</dbReference>
<name>A0A6J5R3Q3_9CAUD</name>
<dbReference type="Gene3D" id="1.10.150.130">
    <property type="match status" value="1"/>
</dbReference>
<dbReference type="EMBL" id="LR797074">
    <property type="protein sequence ID" value="CAB4185176.1"/>
    <property type="molecule type" value="Genomic_DNA"/>
</dbReference>
<evidence type="ECO:0000313" key="13">
    <source>
        <dbReference type="EMBL" id="CAB4185176.1"/>
    </source>
</evidence>
<evidence type="ECO:0000256" key="3">
    <source>
        <dbReference type="ARBA" id="ARBA00022679"/>
    </source>
</evidence>
<comment type="similarity">
    <text evidence="1">Belongs to the 'phage' integrase family.</text>
</comment>
<accession>A0A6J5R3Q3</accession>
<dbReference type="CDD" id="cd01189">
    <property type="entry name" value="INT_ICEBs1_C_like"/>
    <property type="match status" value="1"/>
</dbReference>
<evidence type="ECO:0000256" key="8">
    <source>
        <dbReference type="ARBA" id="ARBA00023195"/>
    </source>
</evidence>
<dbReference type="GO" id="GO:0044826">
    <property type="term" value="P:viral genome integration into host DNA"/>
    <property type="evidence" value="ECO:0007669"/>
    <property type="project" value="UniProtKB-KW"/>
</dbReference>
<dbReference type="PANTHER" id="PTHR30349:SF64">
    <property type="entry name" value="PROPHAGE INTEGRASE INTD-RELATED"/>
    <property type="match status" value="1"/>
</dbReference>
<keyword evidence="6 9" id="KW-0238">DNA-binding</keyword>
<organism evidence="14">
    <name type="scientific">uncultured Caudovirales phage</name>
    <dbReference type="NCBI Taxonomy" id="2100421"/>
    <lineage>
        <taxon>Viruses</taxon>
        <taxon>Duplodnaviria</taxon>
        <taxon>Heunggongvirae</taxon>
        <taxon>Uroviricota</taxon>
        <taxon>Caudoviricetes</taxon>
        <taxon>Peduoviridae</taxon>
        <taxon>Maltschvirus</taxon>
        <taxon>Maltschvirus maltsch</taxon>
    </lineage>
</organism>
<feature type="domain" description="Core-binding (CB)" evidence="11">
    <location>
        <begin position="66"/>
        <end position="148"/>
    </location>
</feature>
<dbReference type="Pfam" id="PF00589">
    <property type="entry name" value="Phage_integrase"/>
    <property type="match status" value="1"/>
</dbReference>
<evidence type="ECO:0000256" key="7">
    <source>
        <dbReference type="ARBA" id="ARBA00023172"/>
    </source>
</evidence>
<dbReference type="PROSITE" id="PS51898">
    <property type="entry name" value="TYR_RECOMBINASE"/>
    <property type="match status" value="1"/>
</dbReference>
<evidence type="ECO:0000313" key="12">
    <source>
        <dbReference type="EMBL" id="CAB4173497.1"/>
    </source>
</evidence>
<gene>
    <name evidence="13" type="ORF">UFOVP1120_13</name>
    <name evidence="14" type="ORF">UFOVP1183_7</name>
    <name evidence="15" type="ORF">UFOVP1227_39</name>
    <name evidence="16" type="ORF">UFOVP1571_13</name>
    <name evidence="12" type="ORF">UFOVP955_26</name>
</gene>
<keyword evidence="8" id="KW-1179">Viral genome integration</keyword>
<dbReference type="InterPro" id="IPR011010">
    <property type="entry name" value="DNA_brk_join_enz"/>
</dbReference>
<evidence type="ECO:0000256" key="1">
    <source>
        <dbReference type="ARBA" id="ARBA00008857"/>
    </source>
</evidence>
<dbReference type="PANTHER" id="PTHR30349">
    <property type="entry name" value="PHAGE INTEGRASE-RELATED"/>
    <property type="match status" value="1"/>
</dbReference>
<evidence type="ECO:0000313" key="16">
    <source>
        <dbReference type="EMBL" id="CAB5229676.1"/>
    </source>
</evidence>
<dbReference type="InterPro" id="IPR002104">
    <property type="entry name" value="Integrase_catalytic"/>
</dbReference>
<dbReference type="GO" id="GO:0003677">
    <property type="term" value="F:DNA binding"/>
    <property type="evidence" value="ECO:0007669"/>
    <property type="project" value="UniProtKB-UniRule"/>
</dbReference>
<dbReference type="InterPro" id="IPR010998">
    <property type="entry name" value="Integrase_recombinase_N"/>
</dbReference>
<dbReference type="GO" id="GO:0015074">
    <property type="term" value="P:DNA integration"/>
    <property type="evidence" value="ECO:0007669"/>
    <property type="project" value="UniProtKB-KW"/>
</dbReference>
<dbReference type="GO" id="GO:0016740">
    <property type="term" value="F:transferase activity"/>
    <property type="evidence" value="ECO:0007669"/>
    <property type="project" value="UniProtKB-KW"/>
</dbReference>
<dbReference type="InterPro" id="IPR044068">
    <property type="entry name" value="CB"/>
</dbReference>
<evidence type="ECO:0000256" key="4">
    <source>
        <dbReference type="ARBA" id="ARBA00022801"/>
    </source>
</evidence>
<dbReference type="EMBL" id="LR797172">
    <property type="protein sequence ID" value="CAB4191447.1"/>
    <property type="molecule type" value="Genomic_DNA"/>
</dbReference>
<evidence type="ECO:0000256" key="5">
    <source>
        <dbReference type="ARBA" id="ARBA00022908"/>
    </source>
</evidence>
<protein>
    <recommendedName>
        <fullName evidence="2">Integrase</fullName>
    </recommendedName>
</protein>
<dbReference type="EMBL" id="LR796904">
    <property type="protein sequence ID" value="CAB4173497.1"/>
    <property type="molecule type" value="Genomic_DNA"/>
</dbReference>
<dbReference type="InterPro" id="IPR013762">
    <property type="entry name" value="Integrase-like_cat_sf"/>
</dbReference>